<keyword evidence="4" id="KW-1185">Reference proteome</keyword>
<reference evidence="3 4" key="1">
    <citation type="journal article" date="2010" name="J. Bacteriol.">
        <title>Complete genome sequence of the aerobic facultative methanotroph Methylocella silvestris BL2.</title>
        <authorList>
            <person name="Chen Y."/>
            <person name="Crombie A."/>
            <person name="Rahman M.T."/>
            <person name="Dedysh S.N."/>
            <person name="Liesack W."/>
            <person name="Stott M.B."/>
            <person name="Alam M."/>
            <person name="Theisen A.R."/>
            <person name="Murrell J.C."/>
            <person name="Dunfield P.F."/>
        </authorList>
    </citation>
    <scope>NUCLEOTIDE SEQUENCE [LARGE SCALE GENOMIC DNA]</scope>
    <source>
        <strain evidence="4">DSM 15510 / CIP 108128 / LMG 27833 / NCIMB 13906 / BL2</strain>
    </source>
</reference>
<feature type="chain" id="PRO_5002871607" description="DUF3616 domain-containing protein" evidence="1">
    <location>
        <begin position="22"/>
        <end position="361"/>
    </location>
</feature>
<proteinExistence type="predicted"/>
<evidence type="ECO:0000259" key="2">
    <source>
        <dbReference type="Pfam" id="PF12275"/>
    </source>
</evidence>
<dbReference type="KEGG" id="msl:Msil_1321"/>
<evidence type="ECO:0000313" key="4">
    <source>
        <dbReference type="Proteomes" id="UP000002257"/>
    </source>
</evidence>
<dbReference type="RefSeq" id="WP_012590356.1">
    <property type="nucleotide sequence ID" value="NC_011666.1"/>
</dbReference>
<feature type="domain" description="DUF3616" evidence="2">
    <location>
        <begin position="118"/>
        <end position="150"/>
    </location>
</feature>
<dbReference type="Pfam" id="PF12275">
    <property type="entry name" value="DUF3616"/>
    <property type="match status" value="2"/>
</dbReference>
<feature type="domain" description="DUF3616" evidence="2">
    <location>
        <begin position="166"/>
        <end position="348"/>
    </location>
</feature>
<feature type="signal peptide" evidence="1">
    <location>
        <begin position="1"/>
        <end position="21"/>
    </location>
</feature>
<accession>B8ERA2</accession>
<protein>
    <recommendedName>
        <fullName evidence="2">DUF3616 domain-containing protein</fullName>
    </recommendedName>
</protein>
<evidence type="ECO:0000313" key="3">
    <source>
        <dbReference type="EMBL" id="ACK50286.1"/>
    </source>
</evidence>
<dbReference type="Proteomes" id="UP000002257">
    <property type="component" value="Chromosome"/>
</dbReference>
<dbReference type="eggNOG" id="ENOG5032VIM">
    <property type="taxonomic scope" value="Bacteria"/>
</dbReference>
<name>B8ERA2_METSB</name>
<dbReference type="InterPro" id="IPR022060">
    <property type="entry name" value="DUF3616"/>
</dbReference>
<gene>
    <name evidence="3" type="ordered locus">Msil_1321</name>
</gene>
<dbReference type="EMBL" id="CP001280">
    <property type="protein sequence ID" value="ACK50286.1"/>
    <property type="molecule type" value="Genomic_DNA"/>
</dbReference>
<evidence type="ECO:0000256" key="1">
    <source>
        <dbReference type="SAM" id="SignalP"/>
    </source>
</evidence>
<organism evidence="3 4">
    <name type="scientific">Methylocella silvestris (strain DSM 15510 / CIP 108128 / LMG 27833 / NCIMB 13906 / BL2)</name>
    <dbReference type="NCBI Taxonomy" id="395965"/>
    <lineage>
        <taxon>Bacteria</taxon>
        <taxon>Pseudomonadati</taxon>
        <taxon>Pseudomonadota</taxon>
        <taxon>Alphaproteobacteria</taxon>
        <taxon>Hyphomicrobiales</taxon>
        <taxon>Beijerinckiaceae</taxon>
        <taxon>Methylocella</taxon>
    </lineage>
</organism>
<dbReference type="HOGENOM" id="CLU_854361_0_0_5"/>
<keyword evidence="1" id="KW-0732">Signal</keyword>
<dbReference type="OrthoDB" id="423529at2"/>
<sequence>MFKASVFLAAVCMLASASALCAEADGQIVSGKEINVDGKFVKGGDGEKPSHDLSGIACRRENDSRRRCVVIDDQGLFAQTAILEDHELKPKDPVELIFKTKEVYGVAPKAGCPDVGFKDLDGEGVAYDGDYFYVVGSHGCSRKNNEFSRSAFITTRFRLDASGKAVEPAEATYRLSDALKKADNVRNFFGKNLKDENGLNIEGVAVVNGMLYAGARAPSLGGKAFIVAAKVSDLFAPGPLEGSFDVREITLDLGEGVGIRDLALLLDGRLLVLAGPAQDQDTLFSLYAVTLPEASGPAKKKSIASLEDLPFAKDGDGDMKRPKAEAVLPLDESGGKLRALVLFDVPKNGSPREYRATLPPP</sequence>
<dbReference type="STRING" id="395965.Msil_1321"/>
<dbReference type="AlphaFoldDB" id="B8ERA2"/>